<protein>
    <submittedName>
        <fullName evidence="1">Uncharacterized protein</fullName>
    </submittedName>
</protein>
<evidence type="ECO:0000313" key="1">
    <source>
        <dbReference type="EMBL" id="MBB1519904.1"/>
    </source>
</evidence>
<dbReference type="Proteomes" id="UP000581189">
    <property type="component" value="Unassembled WGS sequence"/>
</dbReference>
<sequence length="215" mass="24200">MNTPEALDRVYQAFSTQKKPRTISACPCCIDQAHVCTLLSTPLRKITPAQLSSYASSVFLTAGSEPDFRYFLPRILEISIHDRGWWPDREIVLRSLALAGWKSWHKGEREVLQSLFDSAFNDVISCEEDQEYEIDSWICGLALAGVDVAPFLQKLEAHAATEALIGFFELNAADLPKKRLGNAFWSDNKEAAAQVVEWFESSAIQSIVWRHYGST</sequence>
<comment type="caution">
    <text evidence="1">The sequence shown here is derived from an EMBL/GenBank/DDBJ whole genome shotgun (WGS) entry which is preliminary data.</text>
</comment>
<accession>A0A7W4DC71</accession>
<gene>
    <name evidence="1" type="ORF">H3H45_11700</name>
</gene>
<dbReference type="AlphaFoldDB" id="A0A7W4DC71"/>
<reference evidence="1 2" key="1">
    <citation type="submission" date="2020-08" db="EMBL/GenBank/DDBJ databases">
        <authorList>
            <person name="Kim C.M."/>
        </authorList>
    </citation>
    <scope>NUCLEOTIDE SEQUENCE [LARGE SCALE GENOMIC DNA]</scope>
    <source>
        <strain evidence="1 2">SR9</strain>
    </source>
</reference>
<organism evidence="1 2">
    <name type="scientific">Aquipseudomonas guryensis</name>
    <dbReference type="NCBI Taxonomy" id="2759165"/>
    <lineage>
        <taxon>Bacteria</taxon>
        <taxon>Pseudomonadati</taxon>
        <taxon>Pseudomonadota</taxon>
        <taxon>Gammaproteobacteria</taxon>
        <taxon>Pseudomonadales</taxon>
        <taxon>Pseudomonadaceae</taxon>
        <taxon>Aquipseudomonas</taxon>
    </lineage>
</organism>
<dbReference type="EMBL" id="JACJFN010000003">
    <property type="protein sequence ID" value="MBB1519904.1"/>
    <property type="molecule type" value="Genomic_DNA"/>
</dbReference>
<keyword evidence="2" id="KW-1185">Reference proteome</keyword>
<evidence type="ECO:0000313" key="2">
    <source>
        <dbReference type="Proteomes" id="UP000581189"/>
    </source>
</evidence>
<proteinExistence type="predicted"/>
<name>A0A7W4DC71_9GAMM</name>
<dbReference type="RefSeq" id="WP_182833928.1">
    <property type="nucleotide sequence ID" value="NZ_JACJFN010000003.1"/>
</dbReference>